<accession>A0A402AZP9</accession>
<reference evidence="2" key="1">
    <citation type="submission" date="2018-12" db="EMBL/GenBank/DDBJ databases">
        <title>Tengunoibacter tsumagoiensis gen. nov., sp. nov., Dictyobacter kobayashii sp. nov., D. alpinus sp. nov., and D. joshuensis sp. nov. and description of Dictyobacteraceae fam. nov. within the order Ktedonobacterales isolated from Tengu-no-mugimeshi.</title>
        <authorList>
            <person name="Wang C.M."/>
            <person name="Zheng Y."/>
            <person name="Sakai Y."/>
            <person name="Toyoda A."/>
            <person name="Minakuchi Y."/>
            <person name="Abe K."/>
            <person name="Yokota A."/>
            <person name="Yabe S."/>
        </authorList>
    </citation>
    <scope>NUCLEOTIDE SEQUENCE [LARGE SCALE GENOMIC DNA]</scope>
    <source>
        <strain evidence="2">Uno16</strain>
    </source>
</reference>
<keyword evidence="2" id="KW-1185">Reference proteome</keyword>
<dbReference type="OrthoDB" id="165147at2"/>
<organism evidence="1 2">
    <name type="scientific">Dictyobacter alpinus</name>
    <dbReference type="NCBI Taxonomy" id="2014873"/>
    <lineage>
        <taxon>Bacteria</taxon>
        <taxon>Bacillati</taxon>
        <taxon>Chloroflexota</taxon>
        <taxon>Ktedonobacteria</taxon>
        <taxon>Ktedonobacterales</taxon>
        <taxon>Dictyobacteraceae</taxon>
        <taxon>Dictyobacter</taxon>
    </lineage>
</organism>
<evidence type="ECO:0000313" key="1">
    <source>
        <dbReference type="EMBL" id="GCE24558.1"/>
    </source>
</evidence>
<name>A0A402AZP9_9CHLR</name>
<protein>
    <submittedName>
        <fullName evidence="1">Uncharacterized protein</fullName>
    </submittedName>
</protein>
<evidence type="ECO:0000313" key="2">
    <source>
        <dbReference type="Proteomes" id="UP000287171"/>
    </source>
</evidence>
<comment type="caution">
    <text evidence="1">The sequence shown here is derived from an EMBL/GenBank/DDBJ whole genome shotgun (WGS) entry which is preliminary data.</text>
</comment>
<dbReference type="Proteomes" id="UP000287171">
    <property type="component" value="Unassembled WGS sequence"/>
</dbReference>
<dbReference type="AlphaFoldDB" id="A0A402AZP9"/>
<gene>
    <name evidence="1" type="ORF">KDA_00420</name>
</gene>
<dbReference type="RefSeq" id="WP_126625256.1">
    <property type="nucleotide sequence ID" value="NZ_BIFT01000001.1"/>
</dbReference>
<proteinExistence type="predicted"/>
<sequence length="113" mass="12986">MTETQAQQEQRIHQLLNDTRLYIEQDITTTHDINLKRIEIDAATVVTLSIVSEMLPESVQQQVKAIIDLHEQVWNMDIPSTTGMTPRKPLGQRFFHRFAFFHPAMKGNGLSPT</sequence>
<dbReference type="EMBL" id="BIFT01000001">
    <property type="protein sequence ID" value="GCE24558.1"/>
    <property type="molecule type" value="Genomic_DNA"/>
</dbReference>